<dbReference type="SUPFAM" id="SSF116734">
    <property type="entry name" value="DNA methylase specificity domain"/>
    <property type="match status" value="2"/>
</dbReference>
<dbReference type="Gene3D" id="1.10.287.1120">
    <property type="entry name" value="Bipartite methylase S protein"/>
    <property type="match status" value="1"/>
</dbReference>
<dbReference type="STRING" id="183.GCA_002009735_00736"/>
<dbReference type="PANTHER" id="PTHR30408:SF12">
    <property type="entry name" value="TYPE I RESTRICTION ENZYME MJAVIII SPECIFICITY SUBUNIT"/>
    <property type="match status" value="1"/>
</dbReference>
<gene>
    <name evidence="5" type="ORF">Lepil_3605</name>
</gene>
<dbReference type="InterPro" id="IPR044946">
    <property type="entry name" value="Restrct_endonuc_typeI_TRD_sf"/>
</dbReference>
<dbReference type="GO" id="GO:0009307">
    <property type="term" value="P:DNA restriction-modification system"/>
    <property type="evidence" value="ECO:0007669"/>
    <property type="project" value="UniProtKB-KW"/>
</dbReference>
<dbReference type="EMBL" id="JH597773">
    <property type="protein sequence ID" value="EHQ08262.1"/>
    <property type="molecule type" value="Genomic_DNA"/>
</dbReference>
<dbReference type="REBASE" id="88681">
    <property type="entry name" value="S.Lil3055ORF3601P"/>
</dbReference>
<dbReference type="Pfam" id="PF01420">
    <property type="entry name" value="Methylase_S"/>
    <property type="match status" value="2"/>
</dbReference>
<keyword evidence="6" id="KW-1185">Reference proteome</keyword>
<comment type="similarity">
    <text evidence="1">Belongs to the type-I restriction system S methylase family.</text>
</comment>
<sequence length="423" mass="46894">MKKREQKGRGLVPRLRFPEFREKGEWGEKALSEVCRVTQGGTPDTTVRDFWGGSVQWATPADMGIGGSKYVARTARSITEAGLKNCSSELLPANSVIISTRAPIGYLAINHEPMAINQGCRGLIPEPTSDAHFVYYSLYKSKAQLQDLGSGNTFKELSGKTLKDFPLAFPEIREQSRIADCLSSLDELITAQTQKLDALKLHKKGLIQQLFPAEGETVPELRFPEFRGKGEWEEVELGQLGELVSGLTYSPDDIRDAGLLVLRSSNVQNGTIALEDNVFVRPDIKGVNLSRPNDILICVRNGSKSLIGKNAIIPDRMPPSTHGAFMTVFRSESAKFIFQLFQTAAYEKQVSADLGATINSINGNQFKRYKFHVPDAEEQQRIADCLSSLDDLITAQTRKLDALKLHKKGLMQQLFPVAHEVEE</sequence>
<evidence type="ECO:0000256" key="3">
    <source>
        <dbReference type="ARBA" id="ARBA00023125"/>
    </source>
</evidence>
<keyword evidence="3" id="KW-0238">DNA-binding</keyword>
<dbReference type="InterPro" id="IPR052021">
    <property type="entry name" value="Type-I_RS_S_subunit"/>
</dbReference>
<evidence type="ECO:0000259" key="4">
    <source>
        <dbReference type="Pfam" id="PF01420"/>
    </source>
</evidence>
<name>H2CKF7_9LEPT</name>
<evidence type="ECO:0000313" key="6">
    <source>
        <dbReference type="Proteomes" id="UP000005737"/>
    </source>
</evidence>
<protein>
    <submittedName>
        <fullName evidence="5">Restriction modification system DNA specificity domain-containing protein</fullName>
    </submittedName>
</protein>
<evidence type="ECO:0000256" key="2">
    <source>
        <dbReference type="ARBA" id="ARBA00022747"/>
    </source>
</evidence>
<dbReference type="Proteomes" id="UP000005737">
    <property type="component" value="Unassembled WGS sequence"/>
</dbReference>
<accession>H2CKF7</accession>
<dbReference type="HOGENOM" id="CLU_021095_0_2_12"/>
<evidence type="ECO:0000313" key="5">
    <source>
        <dbReference type="EMBL" id="EHQ08262.1"/>
    </source>
</evidence>
<dbReference type="CDD" id="cd17265">
    <property type="entry name" value="RMtype1_S_Eco4255III-TRD2-CR2_like"/>
    <property type="match status" value="1"/>
</dbReference>
<organism evidence="5 6">
    <name type="scientific">Leptonema illini DSM 21528</name>
    <dbReference type="NCBI Taxonomy" id="929563"/>
    <lineage>
        <taxon>Bacteria</taxon>
        <taxon>Pseudomonadati</taxon>
        <taxon>Spirochaetota</taxon>
        <taxon>Spirochaetia</taxon>
        <taxon>Leptospirales</taxon>
        <taxon>Leptospiraceae</taxon>
        <taxon>Leptonema</taxon>
    </lineage>
</organism>
<dbReference type="InterPro" id="IPR000055">
    <property type="entry name" value="Restrct_endonuc_typeI_TRD"/>
</dbReference>
<dbReference type="CDD" id="cd17273">
    <property type="entry name" value="RMtype1_S_EcoJA69PI-TRD1-CR1_like"/>
    <property type="match status" value="1"/>
</dbReference>
<dbReference type="RefSeq" id="WP_002774762.1">
    <property type="nucleotide sequence ID" value="NZ_JH597773.1"/>
</dbReference>
<feature type="domain" description="Type I restriction modification DNA specificity" evidence="4">
    <location>
        <begin position="231"/>
        <end position="404"/>
    </location>
</feature>
<dbReference type="AlphaFoldDB" id="H2CKF7"/>
<dbReference type="GO" id="GO:0003677">
    <property type="term" value="F:DNA binding"/>
    <property type="evidence" value="ECO:0007669"/>
    <property type="project" value="UniProtKB-KW"/>
</dbReference>
<dbReference type="PANTHER" id="PTHR30408">
    <property type="entry name" value="TYPE-1 RESTRICTION ENZYME ECOKI SPECIFICITY PROTEIN"/>
    <property type="match status" value="1"/>
</dbReference>
<evidence type="ECO:0000256" key="1">
    <source>
        <dbReference type="ARBA" id="ARBA00010923"/>
    </source>
</evidence>
<dbReference type="Gene3D" id="3.90.220.20">
    <property type="entry name" value="DNA methylase specificity domains"/>
    <property type="match status" value="2"/>
</dbReference>
<reference evidence="5 6" key="1">
    <citation type="submission" date="2011-10" db="EMBL/GenBank/DDBJ databases">
        <title>The Improved High-Quality Draft genome of Leptonema illini DSM 21528.</title>
        <authorList>
            <consortium name="US DOE Joint Genome Institute (JGI-PGF)"/>
            <person name="Lucas S."/>
            <person name="Copeland A."/>
            <person name="Lapidus A."/>
            <person name="Glavina del Rio T."/>
            <person name="Dalin E."/>
            <person name="Tice H."/>
            <person name="Bruce D."/>
            <person name="Goodwin L."/>
            <person name="Pitluck S."/>
            <person name="Peters L."/>
            <person name="Mikhailova N."/>
            <person name="Held B."/>
            <person name="Kyrpides N."/>
            <person name="Mavromatis K."/>
            <person name="Ivanova N."/>
            <person name="Markowitz V."/>
            <person name="Cheng J.-F."/>
            <person name="Hugenholtz P."/>
            <person name="Woyke T."/>
            <person name="Wu D."/>
            <person name="Gronow S."/>
            <person name="Wellnitz S."/>
            <person name="Brambilla E.-M."/>
            <person name="Klenk H.-P."/>
            <person name="Eisen J.A."/>
        </authorList>
    </citation>
    <scope>NUCLEOTIDE SEQUENCE [LARGE SCALE GENOMIC DNA]</scope>
    <source>
        <strain evidence="5 6">DSM 21528</strain>
    </source>
</reference>
<feature type="domain" description="Type I restriction modification DNA specificity" evidence="4">
    <location>
        <begin position="25"/>
        <end position="200"/>
    </location>
</feature>
<keyword evidence="2" id="KW-0680">Restriction system</keyword>
<proteinExistence type="inferred from homology"/>